<feature type="region of interest" description="Disordered" evidence="2">
    <location>
        <begin position="186"/>
        <end position="213"/>
    </location>
</feature>
<dbReference type="GO" id="GO:0015031">
    <property type="term" value="P:protein transport"/>
    <property type="evidence" value="ECO:0007669"/>
    <property type="project" value="UniProtKB-KW"/>
</dbReference>
<keyword evidence="5" id="KW-1185">Reference proteome</keyword>
<evidence type="ECO:0000313" key="5">
    <source>
        <dbReference type="Proteomes" id="UP001430356"/>
    </source>
</evidence>
<protein>
    <recommendedName>
        <fullName evidence="1">Mitochondrial import inner membrane translocase subunit TIM50</fullName>
    </recommendedName>
</protein>
<comment type="subcellular location">
    <subcellularLocation>
        <location evidence="1">Mitochondrion inner membrane</location>
        <topology evidence="1">Single-pass membrane protein</topology>
    </subcellularLocation>
</comment>
<evidence type="ECO:0000313" key="4">
    <source>
        <dbReference type="EMBL" id="KAK7200250.1"/>
    </source>
</evidence>
<dbReference type="EMBL" id="JAECZO010000004">
    <property type="protein sequence ID" value="KAK7200250.1"/>
    <property type="molecule type" value="Genomic_DNA"/>
</dbReference>
<organism evidence="4 5">
    <name type="scientific">Novymonas esmeraldas</name>
    <dbReference type="NCBI Taxonomy" id="1808958"/>
    <lineage>
        <taxon>Eukaryota</taxon>
        <taxon>Discoba</taxon>
        <taxon>Euglenozoa</taxon>
        <taxon>Kinetoplastea</taxon>
        <taxon>Metakinetoplastina</taxon>
        <taxon>Trypanosomatida</taxon>
        <taxon>Trypanosomatidae</taxon>
        <taxon>Novymonas</taxon>
    </lineage>
</organism>
<dbReference type="AlphaFoldDB" id="A0AAW0F264"/>
<evidence type="ECO:0000256" key="2">
    <source>
        <dbReference type="SAM" id="MobiDB-lite"/>
    </source>
</evidence>
<dbReference type="FunFam" id="3.40.50.1000:FF:000159">
    <property type="entry name" value="TFIIF-stimulated CTD phosphatase"/>
    <property type="match status" value="1"/>
</dbReference>
<name>A0AAW0F264_9TRYP</name>
<dbReference type="SMART" id="SM00577">
    <property type="entry name" value="CPDc"/>
    <property type="match status" value="1"/>
</dbReference>
<keyword evidence="1" id="KW-0813">Transport</keyword>
<feature type="domain" description="FCP1 homology" evidence="3">
    <location>
        <begin position="217"/>
        <end position="362"/>
    </location>
</feature>
<dbReference type="Pfam" id="PF03031">
    <property type="entry name" value="NIF"/>
    <property type="match status" value="1"/>
</dbReference>
<dbReference type="InterPro" id="IPR023214">
    <property type="entry name" value="HAD_sf"/>
</dbReference>
<comment type="function">
    <text evidence="1">Essential component of the TIM23 complex, a complex that mediates the translocation of transit peptide-containing proteins across the mitochondrial inner membrane.</text>
</comment>
<evidence type="ECO:0000259" key="3">
    <source>
        <dbReference type="PROSITE" id="PS50969"/>
    </source>
</evidence>
<keyword evidence="1" id="KW-0496">Mitochondrion</keyword>
<evidence type="ECO:0000256" key="1">
    <source>
        <dbReference type="RuleBase" id="RU365079"/>
    </source>
</evidence>
<sequence>MRPATSTSTHRHRRAKDVDTNAFYCDPGWRWSRPTATSLLSPRHEPPLTYLESSLPHAEKDVAGDYSSHRVRTMAATYGTHTAQPTATRRALMPPMLSGQHSVLTREALSDLLEINARASHHRTVAKGGPKAAVSSSLVLPTAVVATPVSGRWTDAAPDTVLSLTPRLDSAAVSGGRHRRKWAELNGAATPTPPPPPPPPSPPPLSSSTLIPPPHPQDVGKLVVVLDLDETLVYSRDITVYERPGVMRLLKALKGKCELIVWTAGTREYALDVIRIIDPVCAVQHCIYRHPMWWTGDVGCAKDLRMLGRPMDRVLLIDNTPSVFRANPRNSLLVEDFIVPHPRAYNAQEKTLSVLTDIFEHVFRRFTSPCAADVLASKRIKRQIVRLERGGCIELNVLALGRSVDAAWSMASRPARLRLAV</sequence>
<dbReference type="Proteomes" id="UP001430356">
    <property type="component" value="Unassembled WGS sequence"/>
</dbReference>
<keyword evidence="1" id="KW-0811">Translocation</keyword>
<dbReference type="CDD" id="cd07521">
    <property type="entry name" value="HAD_FCP1-like"/>
    <property type="match status" value="1"/>
</dbReference>
<gene>
    <name evidence="4" type="ORF">NESM_000076800</name>
</gene>
<accession>A0AAW0F264</accession>
<keyword evidence="1" id="KW-0653">Protein transport</keyword>
<comment type="similarity">
    <text evidence="1">Belongs to the TIM50 family.</text>
</comment>
<feature type="compositionally biased region" description="Pro residues" evidence="2">
    <location>
        <begin position="191"/>
        <end position="213"/>
    </location>
</feature>
<dbReference type="PANTHER" id="PTHR12210">
    <property type="entry name" value="DULLARD PROTEIN PHOSPHATASE"/>
    <property type="match status" value="1"/>
</dbReference>
<dbReference type="Gene3D" id="3.40.50.1000">
    <property type="entry name" value="HAD superfamily/HAD-like"/>
    <property type="match status" value="1"/>
</dbReference>
<keyword evidence="1" id="KW-0809">Transit peptide</keyword>
<reference evidence="4 5" key="1">
    <citation type="journal article" date="2021" name="MBio">
        <title>A New Model Trypanosomatid, Novymonas esmeraldas: Genomic Perception of Its 'Candidatus Pandoraea novymonadis' Endosymbiont.</title>
        <authorList>
            <person name="Zakharova A."/>
            <person name="Saura A."/>
            <person name="Butenko A."/>
            <person name="Podesvova L."/>
            <person name="Warmusova S."/>
            <person name="Kostygov A.Y."/>
            <person name="Nenarokova A."/>
            <person name="Lukes J."/>
            <person name="Opperdoes F.R."/>
            <person name="Yurchenko V."/>
        </authorList>
    </citation>
    <scope>NUCLEOTIDE SEQUENCE [LARGE SCALE GENOMIC DNA]</scope>
    <source>
        <strain evidence="4 5">E262AT.01</strain>
    </source>
</reference>
<proteinExistence type="inferred from homology"/>
<dbReference type="InterPro" id="IPR050365">
    <property type="entry name" value="TIM50"/>
</dbReference>
<dbReference type="GO" id="GO:0005744">
    <property type="term" value="C:TIM23 mitochondrial import inner membrane translocase complex"/>
    <property type="evidence" value="ECO:0007669"/>
    <property type="project" value="UniProtKB-UniRule"/>
</dbReference>
<dbReference type="SUPFAM" id="SSF56784">
    <property type="entry name" value="HAD-like"/>
    <property type="match status" value="1"/>
</dbReference>
<comment type="subunit">
    <text evidence="1">Component of the TIM23 complex.</text>
</comment>
<dbReference type="InterPro" id="IPR036412">
    <property type="entry name" value="HAD-like_sf"/>
</dbReference>
<comment type="caution">
    <text evidence="4">The sequence shown here is derived from an EMBL/GenBank/DDBJ whole genome shotgun (WGS) entry which is preliminary data.</text>
</comment>
<dbReference type="InterPro" id="IPR004274">
    <property type="entry name" value="FCP1_dom"/>
</dbReference>
<dbReference type="PROSITE" id="PS50969">
    <property type="entry name" value="FCP1"/>
    <property type="match status" value="1"/>
</dbReference>